<proteinExistence type="predicted"/>
<organism evidence="2 3">
    <name type="scientific">Pisolithus microcarpus 441</name>
    <dbReference type="NCBI Taxonomy" id="765257"/>
    <lineage>
        <taxon>Eukaryota</taxon>
        <taxon>Fungi</taxon>
        <taxon>Dikarya</taxon>
        <taxon>Basidiomycota</taxon>
        <taxon>Agaricomycotina</taxon>
        <taxon>Agaricomycetes</taxon>
        <taxon>Agaricomycetidae</taxon>
        <taxon>Boletales</taxon>
        <taxon>Sclerodermatineae</taxon>
        <taxon>Pisolithaceae</taxon>
        <taxon>Pisolithus</taxon>
    </lineage>
</organism>
<reference evidence="3" key="2">
    <citation type="submission" date="2015-01" db="EMBL/GenBank/DDBJ databases">
        <title>Evolutionary Origins and Diversification of the Mycorrhizal Mutualists.</title>
        <authorList>
            <consortium name="DOE Joint Genome Institute"/>
            <consortium name="Mycorrhizal Genomics Consortium"/>
            <person name="Kohler A."/>
            <person name="Kuo A."/>
            <person name="Nagy L.G."/>
            <person name="Floudas D."/>
            <person name="Copeland A."/>
            <person name="Barry K.W."/>
            <person name="Cichocki N."/>
            <person name="Veneault-Fourrey C."/>
            <person name="LaButti K."/>
            <person name="Lindquist E.A."/>
            <person name="Lipzen A."/>
            <person name="Lundell T."/>
            <person name="Morin E."/>
            <person name="Murat C."/>
            <person name="Riley R."/>
            <person name="Ohm R."/>
            <person name="Sun H."/>
            <person name="Tunlid A."/>
            <person name="Henrissat B."/>
            <person name="Grigoriev I.V."/>
            <person name="Hibbett D.S."/>
            <person name="Martin F."/>
        </authorList>
    </citation>
    <scope>NUCLEOTIDE SEQUENCE [LARGE SCALE GENOMIC DNA]</scope>
    <source>
        <strain evidence="3">441</strain>
    </source>
</reference>
<evidence type="ECO:0000256" key="1">
    <source>
        <dbReference type="SAM" id="MobiDB-lite"/>
    </source>
</evidence>
<dbReference type="OrthoDB" id="2690525at2759"/>
<dbReference type="EMBL" id="KN833911">
    <property type="protein sequence ID" value="KIK14998.1"/>
    <property type="molecule type" value="Genomic_DNA"/>
</dbReference>
<keyword evidence="3" id="KW-1185">Reference proteome</keyword>
<dbReference type="AlphaFoldDB" id="A0A0C9Z4W3"/>
<dbReference type="HOGENOM" id="CLU_1787583_0_0_1"/>
<dbReference type="Proteomes" id="UP000054018">
    <property type="component" value="Unassembled WGS sequence"/>
</dbReference>
<evidence type="ECO:0000313" key="3">
    <source>
        <dbReference type="Proteomes" id="UP000054018"/>
    </source>
</evidence>
<sequence length="145" mass="16020">MSRGFLGDPSMLKVFLTPMQKVSAEELTTCDRFSLGILDTVILNLGVDRFHHLVAESSIHIAPVILIDSLLINELETRLLPQTIPASGETPPPTPEEEPEGAHAAQMSEEAARKRTDEDVKEFLAVRNLEAADTYLKALTEGHRF</sequence>
<name>A0A0C9Z4W3_9AGAM</name>
<reference evidence="2 3" key="1">
    <citation type="submission" date="2014-04" db="EMBL/GenBank/DDBJ databases">
        <authorList>
            <consortium name="DOE Joint Genome Institute"/>
            <person name="Kuo A."/>
            <person name="Kohler A."/>
            <person name="Costa M.D."/>
            <person name="Nagy L.G."/>
            <person name="Floudas D."/>
            <person name="Copeland A."/>
            <person name="Barry K.W."/>
            <person name="Cichocki N."/>
            <person name="Veneault-Fourrey C."/>
            <person name="LaButti K."/>
            <person name="Lindquist E.A."/>
            <person name="Lipzen A."/>
            <person name="Lundell T."/>
            <person name="Morin E."/>
            <person name="Murat C."/>
            <person name="Sun H."/>
            <person name="Tunlid A."/>
            <person name="Henrissat B."/>
            <person name="Grigoriev I.V."/>
            <person name="Hibbett D.S."/>
            <person name="Martin F."/>
            <person name="Nordberg H.P."/>
            <person name="Cantor M.N."/>
            <person name="Hua S.X."/>
        </authorList>
    </citation>
    <scope>NUCLEOTIDE SEQUENCE [LARGE SCALE GENOMIC DNA]</scope>
    <source>
        <strain evidence="2 3">441</strain>
    </source>
</reference>
<accession>A0A0C9Z4W3</accession>
<evidence type="ECO:0000313" key="2">
    <source>
        <dbReference type="EMBL" id="KIK14998.1"/>
    </source>
</evidence>
<protein>
    <submittedName>
        <fullName evidence="2">Uncharacterized protein</fullName>
    </submittedName>
</protein>
<feature type="region of interest" description="Disordered" evidence="1">
    <location>
        <begin position="82"/>
        <end position="117"/>
    </location>
</feature>
<gene>
    <name evidence="2" type="ORF">PISMIDRAFT_16842</name>
</gene>